<dbReference type="SMART" id="SM00829">
    <property type="entry name" value="PKS_ER"/>
    <property type="match status" value="1"/>
</dbReference>
<dbReference type="CDD" id="cd08234">
    <property type="entry name" value="threonine_DH_like"/>
    <property type="match status" value="1"/>
</dbReference>
<dbReference type="SUPFAM" id="SSF50129">
    <property type="entry name" value="GroES-like"/>
    <property type="match status" value="1"/>
</dbReference>
<dbReference type="SUPFAM" id="SSF51735">
    <property type="entry name" value="NAD(P)-binding Rossmann-fold domains"/>
    <property type="match status" value="1"/>
</dbReference>
<dbReference type="InterPro" id="IPR036291">
    <property type="entry name" value="NAD(P)-bd_dom_sf"/>
</dbReference>
<keyword evidence="2 4" id="KW-0862">Zinc</keyword>
<dbReference type="InterPro" id="IPR002328">
    <property type="entry name" value="ADH_Zn_CS"/>
</dbReference>
<dbReference type="Proteomes" id="UP000061660">
    <property type="component" value="Chromosome"/>
</dbReference>
<name>A0A0U2MZ71_9BACL</name>
<evidence type="ECO:0000256" key="4">
    <source>
        <dbReference type="RuleBase" id="RU361277"/>
    </source>
</evidence>
<dbReference type="InterPro" id="IPR050129">
    <property type="entry name" value="Zn_alcohol_dh"/>
</dbReference>
<dbReference type="PATRIC" id="fig|162209.4.peg.3532"/>
<dbReference type="RefSeq" id="WP_054817439.1">
    <property type="nucleotide sequence ID" value="NZ_BJCS01000010.1"/>
</dbReference>
<dbReference type="InterPro" id="IPR011032">
    <property type="entry name" value="GroES-like_sf"/>
</dbReference>
<dbReference type="InterPro" id="IPR013149">
    <property type="entry name" value="ADH-like_C"/>
</dbReference>
<dbReference type="GO" id="GO:0016491">
    <property type="term" value="F:oxidoreductase activity"/>
    <property type="evidence" value="ECO:0007669"/>
    <property type="project" value="UniProtKB-KW"/>
</dbReference>
<dbReference type="PANTHER" id="PTHR43401:SF2">
    <property type="entry name" value="L-THREONINE 3-DEHYDROGENASE"/>
    <property type="match status" value="1"/>
</dbReference>
<comment type="similarity">
    <text evidence="4">Belongs to the zinc-containing alcohol dehydrogenase family.</text>
</comment>
<dbReference type="Gene3D" id="3.90.180.10">
    <property type="entry name" value="Medium-chain alcohol dehydrogenases, catalytic domain"/>
    <property type="match status" value="1"/>
</dbReference>
<proteinExistence type="inferred from homology"/>
<evidence type="ECO:0000256" key="3">
    <source>
        <dbReference type="ARBA" id="ARBA00023002"/>
    </source>
</evidence>
<dbReference type="PANTHER" id="PTHR43401">
    <property type="entry name" value="L-THREONINE 3-DEHYDROGENASE"/>
    <property type="match status" value="1"/>
</dbReference>
<dbReference type="Gene3D" id="3.40.50.720">
    <property type="entry name" value="NAD(P)-binding Rossmann-like Domain"/>
    <property type="match status" value="1"/>
</dbReference>
<dbReference type="GO" id="GO:0008270">
    <property type="term" value="F:zinc ion binding"/>
    <property type="evidence" value="ECO:0007669"/>
    <property type="project" value="InterPro"/>
</dbReference>
<keyword evidence="1 4" id="KW-0479">Metal-binding</keyword>
<evidence type="ECO:0000313" key="5">
    <source>
        <dbReference type="EMBL" id="ALS23663.1"/>
    </source>
</evidence>
<keyword evidence="6" id="KW-1185">Reference proteome</keyword>
<accession>A0A0U2MZ71</accession>
<dbReference type="Pfam" id="PF08240">
    <property type="entry name" value="ADH_N"/>
    <property type="match status" value="1"/>
</dbReference>
<keyword evidence="3" id="KW-0560">Oxidoreductase</keyword>
<dbReference type="InterPro" id="IPR013154">
    <property type="entry name" value="ADH-like_N"/>
</dbReference>
<dbReference type="Pfam" id="PF00107">
    <property type="entry name" value="ADH_zinc_N"/>
    <property type="match status" value="1"/>
</dbReference>
<dbReference type="KEGG" id="pnp:IJ22_33020"/>
<dbReference type="AlphaFoldDB" id="A0A0U2MZ71"/>
<dbReference type="OrthoDB" id="9777057at2"/>
<evidence type="ECO:0000313" key="6">
    <source>
        <dbReference type="Proteomes" id="UP000061660"/>
    </source>
</evidence>
<evidence type="ECO:0000256" key="2">
    <source>
        <dbReference type="ARBA" id="ARBA00022833"/>
    </source>
</evidence>
<dbReference type="EMBL" id="CP013652">
    <property type="protein sequence ID" value="ALS23663.1"/>
    <property type="molecule type" value="Genomic_DNA"/>
</dbReference>
<dbReference type="PROSITE" id="PS00059">
    <property type="entry name" value="ADH_ZINC"/>
    <property type="match status" value="1"/>
</dbReference>
<organism evidence="5 6">
    <name type="scientific">Paenibacillus naphthalenovorans</name>
    <dbReference type="NCBI Taxonomy" id="162209"/>
    <lineage>
        <taxon>Bacteria</taxon>
        <taxon>Bacillati</taxon>
        <taxon>Bacillota</taxon>
        <taxon>Bacilli</taxon>
        <taxon>Bacillales</taxon>
        <taxon>Paenibacillaceae</taxon>
        <taxon>Paenibacillus</taxon>
    </lineage>
</organism>
<comment type="cofactor">
    <cofactor evidence="4">
        <name>Zn(2+)</name>
        <dbReference type="ChEBI" id="CHEBI:29105"/>
    </cofactor>
</comment>
<reference evidence="5 6" key="2">
    <citation type="journal article" date="2016" name="Genome Announc.">
        <title>Complete Genome Sequences of Two Interactive Moderate Thermophiles, Paenibacillus napthalenovorans 32O-Y and Paenibacillus sp. 32O-W.</title>
        <authorList>
            <person name="Butler R.R.III."/>
            <person name="Wang J."/>
            <person name="Stark B.C."/>
            <person name="Pombert J.F."/>
        </authorList>
    </citation>
    <scope>NUCLEOTIDE SEQUENCE [LARGE SCALE GENOMIC DNA]</scope>
    <source>
        <strain evidence="5 6">32O-Y</strain>
    </source>
</reference>
<dbReference type="InterPro" id="IPR020843">
    <property type="entry name" value="ER"/>
</dbReference>
<gene>
    <name evidence="5" type="ORF">IJ22_33020</name>
</gene>
<dbReference type="STRING" id="162209.IJ22_33020"/>
<protein>
    <submittedName>
        <fullName evidence="5">Alcohol dehydrogenase</fullName>
    </submittedName>
</protein>
<sequence length="340" mass="37309">MKAVYYNKAMDFSVRETADPVVKDHQVLLKVHSCGVCRTDIHLHHGEFMAGFPLIPGHEFVGEIAAVGKDVTGFKPGDRVCADNTELCGHCYYCRRNQPLYCENFYSLGVNGPGGFAEYVAVNHDKVFHLGDLSYDQGVLVEPTACAVHGLDMMDVKPGDDILLFGTGPTGIILAQLLKHAGAANLVVVASDERKLAVVKELGADETVVMNRSDYAAHESKLFEKFPKGFDMVIDATGAKEVIQQMPKFAKMGAKIVIYGVASVSDEITISPYEVFRKELKIIGSFAQTHCFDRAIAFIRNGIVKTDGLITHRFKLEDFGKAIEQVETGRGHIKVVVDVQ</sequence>
<reference evidence="6" key="1">
    <citation type="submission" date="2015-12" db="EMBL/GenBank/DDBJ databases">
        <title>Complete genome sequences of two moderately thermophilic Paenibacillus species.</title>
        <authorList>
            <person name="Butler R.III."/>
            <person name="Wang J."/>
            <person name="Stark B.C."/>
            <person name="Pombert J.-F."/>
        </authorList>
    </citation>
    <scope>NUCLEOTIDE SEQUENCE [LARGE SCALE GENOMIC DNA]</scope>
    <source>
        <strain evidence="6">32O-Y</strain>
    </source>
</reference>
<evidence type="ECO:0000256" key="1">
    <source>
        <dbReference type="ARBA" id="ARBA00022723"/>
    </source>
</evidence>